<name>A0ABT5KY89_9ALTE</name>
<accession>A0ABT5KY89</accession>
<dbReference type="Proteomes" id="UP001218788">
    <property type="component" value="Unassembled WGS sequence"/>
</dbReference>
<evidence type="ECO:0000313" key="1">
    <source>
        <dbReference type="EMBL" id="MDC8829726.1"/>
    </source>
</evidence>
<evidence type="ECO:0000313" key="2">
    <source>
        <dbReference type="Proteomes" id="UP001218788"/>
    </source>
</evidence>
<sequence length="123" mass="14364">MSTIEMTDELINDALDPDSSSFFVIERGTDFRYLIKLHNEFGPLNQTIFADTDNYDVFFMNGETQWFEEQIMPWLYEDSSGSIEKIELGPQHSFNHRKLPRILVQHEPSLANDLKTMRTEEGT</sequence>
<dbReference type="EMBL" id="JAQQXP010000001">
    <property type="protein sequence ID" value="MDC8829726.1"/>
    <property type="molecule type" value="Genomic_DNA"/>
</dbReference>
<organism evidence="1 2">
    <name type="scientific">Alteromonas gilva</name>
    <dbReference type="NCBI Taxonomy" id="2987522"/>
    <lineage>
        <taxon>Bacteria</taxon>
        <taxon>Pseudomonadati</taxon>
        <taxon>Pseudomonadota</taxon>
        <taxon>Gammaproteobacteria</taxon>
        <taxon>Alteromonadales</taxon>
        <taxon>Alteromonadaceae</taxon>
        <taxon>Alteromonas/Salinimonas group</taxon>
        <taxon>Alteromonas</taxon>
    </lineage>
</organism>
<protein>
    <submittedName>
        <fullName evidence="1">Uncharacterized protein</fullName>
    </submittedName>
</protein>
<gene>
    <name evidence="1" type="ORF">OIK42_03010</name>
</gene>
<proteinExistence type="predicted"/>
<dbReference type="RefSeq" id="WP_273638267.1">
    <property type="nucleotide sequence ID" value="NZ_JAQQXP010000001.1"/>
</dbReference>
<comment type="caution">
    <text evidence="1">The sequence shown here is derived from an EMBL/GenBank/DDBJ whole genome shotgun (WGS) entry which is preliminary data.</text>
</comment>
<reference evidence="1 2" key="1">
    <citation type="submission" date="2022-10" db="EMBL/GenBank/DDBJ databases">
        <title>Alteromonas sp. chi3 Genome sequencing.</title>
        <authorList>
            <person name="Park S."/>
        </authorList>
    </citation>
    <scope>NUCLEOTIDE SEQUENCE [LARGE SCALE GENOMIC DNA]</scope>
    <source>
        <strain evidence="2">chi3</strain>
    </source>
</reference>
<keyword evidence="2" id="KW-1185">Reference proteome</keyword>